<keyword evidence="1" id="KW-0808">Transferase</keyword>
<feature type="non-terminal residue" evidence="1">
    <location>
        <position position="39"/>
    </location>
</feature>
<dbReference type="EMBL" id="JAAGMN010004839">
    <property type="protein sequence ID" value="NEE13854.1"/>
    <property type="molecule type" value="Genomic_DNA"/>
</dbReference>
<dbReference type="InterPro" id="IPR029063">
    <property type="entry name" value="SAM-dependent_MTases_sf"/>
</dbReference>
<proteinExistence type="predicted"/>
<sequence>MSQTRHVPVMLQRCLDLLAPALQDPAHPEPVVVDCTLGL</sequence>
<name>A0A6G3X828_9ACTN</name>
<dbReference type="GO" id="GO:0008168">
    <property type="term" value="F:methyltransferase activity"/>
    <property type="evidence" value="ECO:0007669"/>
    <property type="project" value="UniProtKB-KW"/>
</dbReference>
<keyword evidence="1" id="KW-0489">Methyltransferase</keyword>
<protein>
    <submittedName>
        <fullName evidence="1">16S rRNA (Cytosine(1402)-N(4))-methyltransferase</fullName>
    </submittedName>
</protein>
<evidence type="ECO:0000313" key="1">
    <source>
        <dbReference type="EMBL" id="NEE13854.1"/>
    </source>
</evidence>
<gene>
    <name evidence="1" type="ORF">G3M58_46290</name>
</gene>
<dbReference type="AlphaFoldDB" id="A0A6G3X828"/>
<organism evidence="1">
    <name type="scientific">Streptomyces sp. SID7499</name>
    <dbReference type="NCBI Taxonomy" id="2706086"/>
    <lineage>
        <taxon>Bacteria</taxon>
        <taxon>Bacillati</taxon>
        <taxon>Actinomycetota</taxon>
        <taxon>Actinomycetes</taxon>
        <taxon>Kitasatosporales</taxon>
        <taxon>Streptomycetaceae</taxon>
        <taxon>Streptomyces</taxon>
    </lineage>
</organism>
<reference evidence="1" key="1">
    <citation type="submission" date="2020-01" db="EMBL/GenBank/DDBJ databases">
        <title>Insect and environment-associated Actinomycetes.</title>
        <authorList>
            <person name="Currrie C."/>
            <person name="Chevrette M."/>
            <person name="Carlson C."/>
            <person name="Stubbendieck R."/>
            <person name="Wendt-Pienkowski E."/>
        </authorList>
    </citation>
    <scope>NUCLEOTIDE SEQUENCE</scope>
    <source>
        <strain evidence="1">SID7499</strain>
    </source>
</reference>
<dbReference type="GO" id="GO:0032259">
    <property type="term" value="P:methylation"/>
    <property type="evidence" value="ECO:0007669"/>
    <property type="project" value="UniProtKB-KW"/>
</dbReference>
<accession>A0A6G3X828</accession>
<dbReference type="Gene3D" id="3.40.50.150">
    <property type="entry name" value="Vaccinia Virus protein VP39"/>
    <property type="match status" value="1"/>
</dbReference>
<comment type="caution">
    <text evidence="1">The sequence shown here is derived from an EMBL/GenBank/DDBJ whole genome shotgun (WGS) entry which is preliminary data.</text>
</comment>